<reference evidence="1" key="1">
    <citation type="submission" date="2014-03" db="EMBL/GenBank/DDBJ databases">
        <authorList>
            <person name="Casaregola S."/>
        </authorList>
    </citation>
    <scope>NUCLEOTIDE SEQUENCE [LARGE SCALE GENOMIC DNA]</scope>
    <source>
        <strain evidence="1">CLIB 918</strain>
    </source>
</reference>
<name>A0A0J9X8D3_GEOCN</name>
<gene>
    <name evidence="1" type="ORF">BN980_GECA04s03700g</name>
</gene>
<dbReference type="Proteomes" id="UP000242525">
    <property type="component" value="Unassembled WGS sequence"/>
</dbReference>
<protein>
    <submittedName>
        <fullName evidence="1">Uncharacterized protein</fullName>
    </submittedName>
</protein>
<organism evidence="1 2">
    <name type="scientific">Geotrichum candidum</name>
    <name type="common">Oospora lactis</name>
    <name type="synonym">Dipodascus geotrichum</name>
    <dbReference type="NCBI Taxonomy" id="1173061"/>
    <lineage>
        <taxon>Eukaryota</taxon>
        <taxon>Fungi</taxon>
        <taxon>Dikarya</taxon>
        <taxon>Ascomycota</taxon>
        <taxon>Saccharomycotina</taxon>
        <taxon>Dipodascomycetes</taxon>
        <taxon>Dipodascales</taxon>
        <taxon>Dipodascaceae</taxon>
        <taxon>Geotrichum</taxon>
    </lineage>
</organism>
<proteinExistence type="predicted"/>
<comment type="caution">
    <text evidence="1">The sequence shown here is derived from an EMBL/GenBank/DDBJ whole genome shotgun (WGS) entry which is preliminary data.</text>
</comment>
<keyword evidence="2" id="KW-1185">Reference proteome</keyword>
<sequence length="627" mass="72339">MLITSLPDEVLVLISEYLPIPVEFSGLCINRPKLEHDALNIYTKDPDSTLHLNALHFIAFSSTCRKLRYLLSPIIFREACGVVQTRSKEKLFLAQLLQLGIWQSPILQQITIFEPRILENARNRDEQRGLFDFINPSTLPCLKRLILELSSLNLDRILSNGNRHQDNNFWNDWEIKITASVQLDLRSLSTSTKQDDFDTKKLILKKIDRLTIMLPPLSLRHSIVSPGIQLLQQSISSLECLSLALPFEVYTRVYEDTRTLVRDTILSLIINSSSTITCLNIENLSYSWDLSKIQKYDFKALKRLICKDTHLGLFSIFPSFSGSLVISSPLLNSFERLEIPQRLTALTSFTFKKQSELYRQFSRLFKPANFIKFFEKLQNQNPQLKDVSFASLSVAELHSLTPTFIRNMTVFQLDKIDWVISKNGTKTWPETVTKTQSLQDEALEMPINRLMALLIGNCNYQSEKCSLERLKLPLNYHELISFKQLIKLAKVVPGLKEIEITLQWPRMIHSLSEGNLMQRGSYLSSDSELEWCVVAPHESYPHPEKANYLDFLFIGMDKDLPVESFCLLGRQFESLAMDQLTRIYPGRYENLAWTQGDFLPSMVMIDLDRLRLLMNTQYETTNDISCL</sequence>
<evidence type="ECO:0000313" key="2">
    <source>
        <dbReference type="Proteomes" id="UP000242525"/>
    </source>
</evidence>
<dbReference type="AlphaFoldDB" id="A0A0J9X8D3"/>
<accession>A0A0J9X8D3</accession>
<dbReference type="EMBL" id="CCBN010000004">
    <property type="protein sequence ID" value="CDO53062.1"/>
    <property type="molecule type" value="Genomic_DNA"/>
</dbReference>
<evidence type="ECO:0000313" key="1">
    <source>
        <dbReference type="EMBL" id="CDO53062.1"/>
    </source>
</evidence>